<dbReference type="CDD" id="cd15482">
    <property type="entry name" value="Sialidase_non-viral"/>
    <property type="match status" value="1"/>
</dbReference>
<organism evidence="2 3">
    <name type="scientific">Polyangium fumosum</name>
    <dbReference type="NCBI Taxonomy" id="889272"/>
    <lineage>
        <taxon>Bacteria</taxon>
        <taxon>Pseudomonadati</taxon>
        <taxon>Myxococcota</taxon>
        <taxon>Polyangia</taxon>
        <taxon>Polyangiales</taxon>
        <taxon>Polyangiaceae</taxon>
        <taxon>Polyangium</taxon>
    </lineage>
</organism>
<dbReference type="SUPFAM" id="SSF110296">
    <property type="entry name" value="Oligoxyloglucan reducing end-specific cellobiohydrolase"/>
    <property type="match status" value="2"/>
</dbReference>
<name>A0A4U1IWY2_9BACT</name>
<feature type="region of interest" description="Disordered" evidence="1">
    <location>
        <begin position="121"/>
        <end position="141"/>
    </location>
</feature>
<evidence type="ECO:0000313" key="2">
    <source>
        <dbReference type="EMBL" id="TKC99036.1"/>
    </source>
</evidence>
<dbReference type="AlphaFoldDB" id="A0A4U1IWY2"/>
<dbReference type="InterPro" id="IPR015943">
    <property type="entry name" value="WD40/YVTN_repeat-like_dom_sf"/>
</dbReference>
<reference evidence="2 3" key="1">
    <citation type="submission" date="2019-04" db="EMBL/GenBank/DDBJ databases">
        <authorList>
            <person name="Li Y."/>
            <person name="Wang J."/>
        </authorList>
    </citation>
    <scope>NUCLEOTIDE SEQUENCE [LARGE SCALE GENOMIC DNA]</scope>
    <source>
        <strain evidence="2 3">DSM 14668</strain>
    </source>
</reference>
<sequence>MTFTLDDGANLAKTPGELQGIGYTYGLAALDTPNTLLAEHKGKLLRSEDAGCTWNEVGTLTGSNFRITAAKGGLAYAWAENGDGFYRIDEAGPHAFSTPAANIIGVGVDPADGKHLRLGDANGSLHDSHDGGETWSKQGTPPASGSFIGYRFAFDPGNLDHVLFGQSVGGGAVTFDGGATWKQSAGLGANGANLFSIAVSPVEGDIVWAEALEIGPDIRHIYRSSDGGLTFGAVVTDSADIKLINGTLLVPHATDVGVLYFVFGMEYNDYGTDLFRYDHMTGKVTKTHNANDDVSAIVASPADPKLLYLGLTVENGGG</sequence>
<evidence type="ECO:0000313" key="3">
    <source>
        <dbReference type="Proteomes" id="UP000309215"/>
    </source>
</evidence>
<gene>
    <name evidence="2" type="ORF">E8A74_39450</name>
</gene>
<keyword evidence="3" id="KW-1185">Reference proteome</keyword>
<accession>A0A4U1IWY2</accession>
<dbReference type="Gene3D" id="2.130.10.10">
    <property type="entry name" value="YVTN repeat-like/Quinoprotein amine dehydrogenase"/>
    <property type="match status" value="2"/>
</dbReference>
<protein>
    <submittedName>
        <fullName evidence="2">Exo-alpha-sialidase</fullName>
    </submittedName>
</protein>
<dbReference type="OrthoDB" id="5497530at2"/>
<proteinExistence type="predicted"/>
<comment type="caution">
    <text evidence="2">The sequence shown here is derived from an EMBL/GenBank/DDBJ whole genome shotgun (WGS) entry which is preliminary data.</text>
</comment>
<dbReference type="EMBL" id="SSMQ01000061">
    <property type="protein sequence ID" value="TKC99036.1"/>
    <property type="molecule type" value="Genomic_DNA"/>
</dbReference>
<evidence type="ECO:0000256" key="1">
    <source>
        <dbReference type="SAM" id="MobiDB-lite"/>
    </source>
</evidence>
<dbReference type="Proteomes" id="UP000309215">
    <property type="component" value="Unassembled WGS sequence"/>
</dbReference>